<dbReference type="GO" id="GO:0008270">
    <property type="term" value="F:zinc ion binding"/>
    <property type="evidence" value="ECO:0007669"/>
    <property type="project" value="UniProtKB-KW"/>
</dbReference>
<keyword evidence="2" id="KW-0677">Repeat</keyword>
<dbReference type="SMART" id="SM00355">
    <property type="entry name" value="ZnF_C2H2"/>
    <property type="match status" value="5"/>
</dbReference>
<evidence type="ECO:0000256" key="1">
    <source>
        <dbReference type="ARBA" id="ARBA00022723"/>
    </source>
</evidence>
<organism evidence="10 11">
    <name type="scientific">Drosophila suzukii</name>
    <name type="common">Spotted-wing drosophila fruit fly</name>
    <dbReference type="NCBI Taxonomy" id="28584"/>
    <lineage>
        <taxon>Eukaryota</taxon>
        <taxon>Metazoa</taxon>
        <taxon>Ecdysozoa</taxon>
        <taxon>Arthropoda</taxon>
        <taxon>Hexapoda</taxon>
        <taxon>Insecta</taxon>
        <taxon>Pterygota</taxon>
        <taxon>Neoptera</taxon>
        <taxon>Endopterygota</taxon>
        <taxon>Diptera</taxon>
        <taxon>Brachycera</taxon>
        <taxon>Muscomorpha</taxon>
        <taxon>Ephydroidea</taxon>
        <taxon>Drosophilidae</taxon>
        <taxon>Drosophila</taxon>
        <taxon>Sophophora</taxon>
    </lineage>
</organism>
<feature type="region of interest" description="Disordered" evidence="8">
    <location>
        <begin position="133"/>
        <end position="175"/>
    </location>
</feature>
<keyword evidence="3 7" id="KW-0863">Zinc-finger</keyword>
<dbReference type="Gene3D" id="3.30.160.60">
    <property type="entry name" value="Classic Zinc Finger"/>
    <property type="match status" value="2"/>
</dbReference>
<evidence type="ECO:0000256" key="4">
    <source>
        <dbReference type="ARBA" id="ARBA00022833"/>
    </source>
</evidence>
<proteinExistence type="predicted"/>
<dbReference type="PROSITE" id="PS50157">
    <property type="entry name" value="ZINC_FINGER_C2H2_2"/>
    <property type="match status" value="3"/>
</dbReference>
<evidence type="ECO:0000256" key="5">
    <source>
        <dbReference type="ARBA" id="ARBA00023015"/>
    </source>
</evidence>
<evidence type="ECO:0000313" key="10">
    <source>
        <dbReference type="Proteomes" id="UP001652628"/>
    </source>
</evidence>
<feature type="domain" description="C2H2-type" evidence="9">
    <location>
        <begin position="245"/>
        <end position="274"/>
    </location>
</feature>
<dbReference type="InterPro" id="IPR013087">
    <property type="entry name" value="Znf_C2H2_type"/>
</dbReference>
<dbReference type="PANTHER" id="PTHR24379:SF121">
    <property type="entry name" value="C2H2-TYPE DOMAIN-CONTAINING PROTEIN"/>
    <property type="match status" value="1"/>
</dbReference>
<keyword evidence="10" id="KW-1185">Reference proteome</keyword>
<accession>A0AB39ZVW6</accession>
<feature type="domain" description="C2H2-type" evidence="9">
    <location>
        <begin position="341"/>
        <end position="370"/>
    </location>
</feature>
<keyword evidence="1" id="KW-0479">Metal-binding</keyword>
<feature type="region of interest" description="Disordered" evidence="8">
    <location>
        <begin position="95"/>
        <end position="116"/>
    </location>
</feature>
<dbReference type="PROSITE" id="PS00028">
    <property type="entry name" value="ZINC_FINGER_C2H2_1"/>
    <property type="match status" value="4"/>
</dbReference>
<dbReference type="GeneID" id="108020536"/>
<dbReference type="PANTHER" id="PTHR24379">
    <property type="entry name" value="KRAB AND ZINC FINGER DOMAIN-CONTAINING"/>
    <property type="match status" value="1"/>
</dbReference>
<dbReference type="AlphaFoldDB" id="A0AB39ZVW6"/>
<dbReference type="RefSeq" id="XP_016944369.4">
    <property type="nucleotide sequence ID" value="XM_017088880.4"/>
</dbReference>
<keyword evidence="6" id="KW-0804">Transcription</keyword>
<reference evidence="11" key="1">
    <citation type="submission" date="2025-08" db="UniProtKB">
        <authorList>
            <consortium name="RefSeq"/>
        </authorList>
    </citation>
    <scope>IDENTIFICATION</scope>
</reference>
<evidence type="ECO:0000256" key="7">
    <source>
        <dbReference type="PROSITE-ProRule" id="PRU00042"/>
    </source>
</evidence>
<evidence type="ECO:0000256" key="8">
    <source>
        <dbReference type="SAM" id="MobiDB-lite"/>
    </source>
</evidence>
<gene>
    <name evidence="11" type="primary">CkIIalpha-i1</name>
</gene>
<evidence type="ECO:0000256" key="6">
    <source>
        <dbReference type="ARBA" id="ARBA00023163"/>
    </source>
</evidence>
<protein>
    <submittedName>
        <fullName evidence="11">Zinc finger protein 691</fullName>
    </submittedName>
</protein>
<feature type="domain" description="C2H2-type" evidence="9">
    <location>
        <begin position="281"/>
        <end position="309"/>
    </location>
</feature>
<sequence length="477" mass="55120">MSNDEVCKLCKNNPAIEEDLEKAKFKSVNKLLQRLFECYKIDIGILGEGSCLCEPCLDEVSRMSESLEKWSKGQEDIRDKALEIDDSEAFQVKFEVPSSDDEEQFPGYYEEQSPGYCEEQSPVYYEEQFPVKDEAQSSGEDGEEQSPGKDGETSTEEYDMERTEEEDDDLSDQNDDMKLAEEDPFQPSADDFFSVGLARDGLAITELFKDRTKTTRMVCTCCDQVLEILAQIRVHSGRARPNPTYYCRVCGSDFPTLRELQTHTMAMGHTQSKCGGRDLEFFCLKCHQMFPRYFDVIRHENSAHSASHPICVTCNVSFKCWEAYEKHMNEHSTESDEAKVFQCRYQNCNQRFRVWARFATHMNWHSGRGNLCPHADCNAEILPGNFMIHMRTHLQPWRFHRMGQFMPLDPTKRVEPDVRKVPYDKRQFEARRARTLRPLKLVQPHPSCGGQFISLPNKISLQQGKYISVDKAKGQRN</sequence>
<feature type="compositionally biased region" description="Acidic residues" evidence="8">
    <location>
        <begin position="153"/>
        <end position="174"/>
    </location>
</feature>
<evidence type="ECO:0000256" key="3">
    <source>
        <dbReference type="ARBA" id="ARBA00022771"/>
    </source>
</evidence>
<evidence type="ECO:0000256" key="2">
    <source>
        <dbReference type="ARBA" id="ARBA00022737"/>
    </source>
</evidence>
<keyword evidence="5" id="KW-0805">Transcription regulation</keyword>
<dbReference type="Proteomes" id="UP001652628">
    <property type="component" value="Chromosome 3"/>
</dbReference>
<keyword evidence="4" id="KW-0862">Zinc</keyword>
<evidence type="ECO:0000313" key="11">
    <source>
        <dbReference type="RefSeq" id="XP_016944369.4"/>
    </source>
</evidence>
<name>A0AB39ZVW6_DROSZ</name>
<evidence type="ECO:0000259" key="9">
    <source>
        <dbReference type="PROSITE" id="PS50157"/>
    </source>
</evidence>